<dbReference type="OrthoDB" id="9802503at2"/>
<sequence length="353" mass="38069">MAESVTKRFGILTAGGDCPGLNPAIRGICKAAHLEYGMEIIGIEEGYRGLVEGRGRLLQPRDFSGIIHKGGTILGTSRERPFKDPVKVDMMIDNYRKWNLDCLVVLGGNGSQKRAHWLAEQGLNVIGLPKTIDNDVVGTDMTFGFHSALDVATDAVDRLHTTAQSHRRVLIAEIMGNEAGWLTLYSGIAGGADVILIPELFYDIDIIRNHINRRLSKPGGFSVIAIAEGARSRDQKDLSKKDVKKLRAQGLSSGVQLAAALNEREGVEARVSILGYLQRGGSPVPYDRVLATQFGTKGAELLARGDYGKMVALQGQDITAIPLAETAGKTKYVPVEELAIRSAKAAGTCFGME</sequence>
<feature type="binding site" evidence="9">
    <location>
        <position position="109"/>
    </location>
    <ligand>
        <name>Mg(2+)</name>
        <dbReference type="ChEBI" id="CHEBI:18420"/>
        <note>catalytic</note>
    </ligand>
</feature>
<accession>A0A098QXI7</accession>
<keyword evidence="4 9" id="KW-0808">Transferase</keyword>
<evidence type="ECO:0000256" key="8">
    <source>
        <dbReference type="ARBA" id="ARBA00023152"/>
    </source>
</evidence>
<evidence type="ECO:0000256" key="2">
    <source>
        <dbReference type="ARBA" id="ARBA00004679"/>
    </source>
</evidence>
<comment type="caution">
    <text evidence="9">Lacks conserved residue(s) required for the propagation of feature annotation.</text>
</comment>
<comment type="cofactor">
    <cofactor evidence="1 9">
        <name>Mg(2+)</name>
        <dbReference type="ChEBI" id="CHEBI:18420"/>
    </cofactor>
</comment>
<feature type="domain" description="Phosphofructokinase" evidence="10">
    <location>
        <begin position="8"/>
        <end position="301"/>
    </location>
</feature>
<organism evidence="11 12">
    <name type="scientific">Spirochaeta lutea</name>
    <dbReference type="NCBI Taxonomy" id="1480694"/>
    <lineage>
        <taxon>Bacteria</taxon>
        <taxon>Pseudomonadati</taxon>
        <taxon>Spirochaetota</taxon>
        <taxon>Spirochaetia</taxon>
        <taxon>Spirochaetales</taxon>
        <taxon>Spirochaetaceae</taxon>
        <taxon>Spirochaeta</taxon>
    </lineage>
</organism>
<keyword evidence="6 9" id="KW-0418">Kinase</keyword>
<evidence type="ECO:0000256" key="4">
    <source>
        <dbReference type="ARBA" id="ARBA00022679"/>
    </source>
</evidence>
<dbReference type="GO" id="GO:0048029">
    <property type="term" value="F:monosaccharide binding"/>
    <property type="evidence" value="ECO:0007669"/>
    <property type="project" value="TreeGrafter"/>
</dbReference>
<dbReference type="PANTHER" id="PTHR13697">
    <property type="entry name" value="PHOSPHOFRUCTOKINASE"/>
    <property type="match status" value="1"/>
</dbReference>
<feature type="binding site" description="in other chain" evidence="9">
    <location>
        <begin position="131"/>
        <end position="133"/>
    </location>
    <ligand>
        <name>substrate</name>
        <note>ligand shared between dimeric partners</note>
    </ligand>
</feature>
<dbReference type="HAMAP" id="MF_01976">
    <property type="entry name" value="Phosphofructokinase_III"/>
    <property type="match status" value="1"/>
</dbReference>
<reference evidence="11 12" key="1">
    <citation type="submission" date="2014-05" db="EMBL/GenBank/DDBJ databases">
        <title>De novo Genome Sequence of Spirocheata sp.</title>
        <authorList>
            <person name="Shivani Y."/>
            <person name="Subhash Y."/>
            <person name="Tushar L."/>
            <person name="Sasikala C."/>
            <person name="Ramana C.V."/>
        </authorList>
    </citation>
    <scope>NUCLEOTIDE SEQUENCE [LARGE SCALE GENOMIC DNA]</scope>
    <source>
        <strain evidence="11 12">JC230</strain>
    </source>
</reference>
<dbReference type="GO" id="GO:0016208">
    <property type="term" value="F:AMP binding"/>
    <property type="evidence" value="ECO:0007669"/>
    <property type="project" value="TreeGrafter"/>
</dbReference>
<dbReference type="InterPro" id="IPR012003">
    <property type="entry name" value="ATP_PFK_prok-type"/>
</dbReference>
<evidence type="ECO:0000313" key="11">
    <source>
        <dbReference type="EMBL" id="KGE71192.1"/>
    </source>
</evidence>
<dbReference type="GO" id="GO:0005524">
    <property type="term" value="F:ATP binding"/>
    <property type="evidence" value="ECO:0007669"/>
    <property type="project" value="UniProtKB-KW"/>
</dbReference>
<dbReference type="GO" id="GO:0042802">
    <property type="term" value="F:identical protein binding"/>
    <property type="evidence" value="ECO:0007669"/>
    <property type="project" value="TreeGrafter"/>
</dbReference>
<evidence type="ECO:0000256" key="5">
    <source>
        <dbReference type="ARBA" id="ARBA00022723"/>
    </source>
</evidence>
<dbReference type="InterPro" id="IPR022953">
    <property type="entry name" value="ATP_PFK"/>
</dbReference>
<dbReference type="RefSeq" id="WP_037548863.1">
    <property type="nucleotide sequence ID" value="NZ_JNUP01000067.1"/>
</dbReference>
<feature type="active site" description="Proton acceptor" evidence="9">
    <location>
        <position position="133"/>
    </location>
</feature>
<dbReference type="GO" id="GO:0047334">
    <property type="term" value="F:diphosphate-fructose-6-phosphate 1-phosphotransferase activity"/>
    <property type="evidence" value="ECO:0007669"/>
    <property type="project" value="InterPro"/>
</dbReference>
<protein>
    <recommendedName>
        <fullName evidence="9">ATP-dependent 6-phosphofructokinase</fullName>
        <shortName evidence="9">ATP-PFK</shortName>
        <shortName evidence="9">Phosphofructokinase</shortName>
        <ecNumber evidence="9">2.7.1.11</ecNumber>
    </recommendedName>
    <alternativeName>
        <fullName evidence="9">Phosphohexokinase</fullName>
    </alternativeName>
</protein>
<dbReference type="PIRSF" id="PIRSF000532">
    <property type="entry name" value="ATP_PFK_prok"/>
    <property type="match status" value="1"/>
</dbReference>
<dbReference type="NCBIfam" id="NF002872">
    <property type="entry name" value="PRK03202.1"/>
    <property type="match status" value="1"/>
</dbReference>
<dbReference type="UniPathway" id="UPA00109">
    <property type="reaction ID" value="UER00182"/>
</dbReference>
<keyword evidence="7 9" id="KW-0460">Magnesium</keyword>
<name>A0A098QXI7_9SPIO</name>
<dbReference type="AlphaFoldDB" id="A0A098QXI7"/>
<feature type="binding site" description="in other chain" evidence="9">
    <location>
        <position position="228"/>
    </location>
    <ligand>
        <name>substrate</name>
        <note>ligand shared between dimeric partners</note>
    </ligand>
</feature>
<evidence type="ECO:0000256" key="3">
    <source>
        <dbReference type="ARBA" id="ARBA00022490"/>
    </source>
</evidence>
<dbReference type="EMBL" id="JNUP01000067">
    <property type="protein sequence ID" value="KGE71192.1"/>
    <property type="molecule type" value="Genomic_DNA"/>
</dbReference>
<dbReference type="InterPro" id="IPR000023">
    <property type="entry name" value="Phosphofructokinase_dom"/>
</dbReference>
<feature type="site" description="Important for substrate specificity; cannot use PPi as phosphoryl donor" evidence="9">
    <location>
        <position position="110"/>
    </location>
</feature>
<keyword evidence="5 9" id="KW-0479">Metal-binding</keyword>
<feature type="binding site" evidence="9">
    <location>
        <position position="168"/>
    </location>
    <ligand>
        <name>substrate</name>
        <note>ligand shared between dimeric partners</note>
    </ligand>
</feature>
<dbReference type="SUPFAM" id="SSF53784">
    <property type="entry name" value="Phosphofructokinase"/>
    <property type="match status" value="1"/>
</dbReference>
<dbReference type="GO" id="GO:0006002">
    <property type="term" value="P:fructose 6-phosphate metabolic process"/>
    <property type="evidence" value="ECO:0007669"/>
    <property type="project" value="InterPro"/>
</dbReference>
<dbReference type="eggNOG" id="COG0205">
    <property type="taxonomic scope" value="Bacteria"/>
</dbReference>
<dbReference type="GO" id="GO:0046872">
    <property type="term" value="F:metal ion binding"/>
    <property type="evidence" value="ECO:0007669"/>
    <property type="project" value="UniProtKB-KW"/>
</dbReference>
<feature type="binding site" description="in other chain" evidence="9">
    <location>
        <begin position="276"/>
        <end position="279"/>
    </location>
    <ligand>
        <name>substrate</name>
        <note>ligand shared between dimeric partners</note>
    </ligand>
</feature>
<evidence type="ECO:0000256" key="6">
    <source>
        <dbReference type="ARBA" id="ARBA00022777"/>
    </source>
</evidence>
<dbReference type="GO" id="GO:0005945">
    <property type="term" value="C:6-phosphofructokinase complex"/>
    <property type="evidence" value="ECO:0007669"/>
    <property type="project" value="TreeGrafter"/>
</dbReference>
<evidence type="ECO:0000259" key="10">
    <source>
        <dbReference type="Pfam" id="PF00365"/>
    </source>
</evidence>
<comment type="subunit">
    <text evidence="9">Homodimer or homotetramer.</text>
</comment>
<feature type="binding site" evidence="9">
    <location>
        <begin position="78"/>
        <end position="79"/>
    </location>
    <ligand>
        <name>ATP</name>
        <dbReference type="ChEBI" id="CHEBI:30616"/>
    </ligand>
</feature>
<dbReference type="GO" id="GO:0061621">
    <property type="term" value="P:canonical glycolysis"/>
    <property type="evidence" value="ECO:0007669"/>
    <property type="project" value="TreeGrafter"/>
</dbReference>
<feature type="binding site" evidence="9">
    <location>
        <position position="16"/>
    </location>
    <ligand>
        <name>ATP</name>
        <dbReference type="ChEBI" id="CHEBI:30616"/>
    </ligand>
</feature>
<keyword evidence="3 9" id="KW-0963">Cytoplasm</keyword>
<evidence type="ECO:0000256" key="7">
    <source>
        <dbReference type="ARBA" id="ARBA00022842"/>
    </source>
</evidence>
<dbReference type="InterPro" id="IPR035966">
    <property type="entry name" value="PKF_sf"/>
</dbReference>
<feature type="binding site" evidence="9">
    <location>
        <position position="270"/>
    </location>
    <ligand>
        <name>substrate</name>
        <note>ligand shared between dimeric partners</note>
    </ligand>
</feature>
<comment type="similarity">
    <text evidence="9">Belongs to the phosphofructokinase type A (PFKA) family. Mixed-substrate PFK group III subfamily.</text>
</comment>
<feature type="binding site" evidence="9">
    <location>
        <begin position="108"/>
        <end position="111"/>
    </location>
    <ligand>
        <name>ATP</name>
        <dbReference type="ChEBI" id="CHEBI:30616"/>
    </ligand>
</feature>
<comment type="function">
    <text evidence="9">Catalyzes the phosphorylation of D-fructose 6-phosphate to fructose 1,6-bisphosphate by ATP, the first committing step of glycolysis.</text>
</comment>
<keyword evidence="9" id="KW-0547">Nucleotide-binding</keyword>
<keyword evidence="8 9" id="KW-0324">Glycolysis</keyword>
<comment type="caution">
    <text evidence="11">The sequence shown here is derived from an EMBL/GenBank/DDBJ whole genome shotgun (WGS) entry which is preliminary data.</text>
</comment>
<comment type="pathway">
    <text evidence="2 9">Carbohydrate degradation; glycolysis; D-glyceraldehyde 3-phosphate and glycerone phosphate from D-glucose: step 3/4.</text>
</comment>
<evidence type="ECO:0000256" key="9">
    <source>
        <dbReference type="HAMAP-Rule" id="MF_01976"/>
    </source>
</evidence>
<dbReference type="PRINTS" id="PR00476">
    <property type="entry name" value="PHFRCTKINASE"/>
</dbReference>
<dbReference type="Gene3D" id="3.40.50.450">
    <property type="match status" value="1"/>
</dbReference>
<dbReference type="GO" id="GO:0030388">
    <property type="term" value="P:fructose 1,6-bisphosphate metabolic process"/>
    <property type="evidence" value="ECO:0007669"/>
    <property type="project" value="TreeGrafter"/>
</dbReference>
<evidence type="ECO:0000256" key="1">
    <source>
        <dbReference type="ARBA" id="ARBA00001946"/>
    </source>
</evidence>
<gene>
    <name evidence="9" type="primary">pfkA</name>
    <name evidence="11" type="ORF">DC28_12055</name>
</gene>
<dbReference type="GO" id="GO:0070095">
    <property type="term" value="F:fructose-6-phosphate binding"/>
    <property type="evidence" value="ECO:0007669"/>
    <property type="project" value="TreeGrafter"/>
</dbReference>
<dbReference type="EC" id="2.7.1.11" evidence="9"/>
<dbReference type="STRING" id="1480694.DC28_12055"/>
<dbReference type="GO" id="GO:0003872">
    <property type="term" value="F:6-phosphofructokinase activity"/>
    <property type="evidence" value="ECO:0007669"/>
    <property type="project" value="UniProtKB-UniRule"/>
</dbReference>
<dbReference type="InterPro" id="IPR012829">
    <property type="entry name" value="Phosphofructokinase_III"/>
</dbReference>
<evidence type="ECO:0000313" key="12">
    <source>
        <dbReference type="Proteomes" id="UP000029692"/>
    </source>
</evidence>
<dbReference type="PANTHER" id="PTHR13697:SF52">
    <property type="entry name" value="ATP-DEPENDENT 6-PHOSPHOFRUCTOKINASE 3"/>
    <property type="match status" value="1"/>
</dbReference>
<keyword evidence="9" id="KW-0067">ATP-binding</keyword>
<dbReference type="Pfam" id="PF00365">
    <property type="entry name" value="PFK"/>
    <property type="match status" value="1"/>
</dbReference>
<comment type="subcellular location">
    <subcellularLocation>
        <location evidence="9">Cytoplasm</location>
    </subcellularLocation>
</comment>
<dbReference type="Gene3D" id="3.40.50.460">
    <property type="entry name" value="Phosphofructokinase domain"/>
    <property type="match status" value="1"/>
</dbReference>
<comment type="catalytic activity">
    <reaction evidence="9">
        <text>beta-D-fructose 6-phosphate + ATP = beta-D-fructose 1,6-bisphosphate + ADP + H(+)</text>
        <dbReference type="Rhea" id="RHEA:16109"/>
        <dbReference type="ChEBI" id="CHEBI:15378"/>
        <dbReference type="ChEBI" id="CHEBI:30616"/>
        <dbReference type="ChEBI" id="CHEBI:32966"/>
        <dbReference type="ChEBI" id="CHEBI:57634"/>
        <dbReference type="ChEBI" id="CHEBI:456216"/>
        <dbReference type="EC" id="2.7.1.11"/>
    </reaction>
</comment>
<proteinExistence type="inferred from homology"/>
<dbReference type="Proteomes" id="UP000029692">
    <property type="component" value="Unassembled WGS sequence"/>
</dbReference>
<keyword evidence="12" id="KW-1185">Reference proteome</keyword>